<evidence type="ECO:0000256" key="4">
    <source>
        <dbReference type="RuleBase" id="RU000487"/>
    </source>
</evidence>
<evidence type="ECO:0000256" key="5">
    <source>
        <dbReference type="SAM" id="MobiDB-lite"/>
    </source>
</evidence>
<evidence type="ECO:0000313" key="7">
    <source>
        <dbReference type="Proteomes" id="UP000235023"/>
    </source>
</evidence>
<dbReference type="PANTHER" id="PTHR11937">
    <property type="entry name" value="ACTIN"/>
    <property type="match status" value="1"/>
</dbReference>
<comment type="similarity">
    <text evidence="2 4">Belongs to the actin family.</text>
</comment>
<dbReference type="CDD" id="cd10211">
    <property type="entry name" value="ASKHA_NBD_Arp5"/>
    <property type="match status" value="1"/>
</dbReference>
<dbReference type="FunFam" id="3.30.420.40:FF:000048">
    <property type="entry name" value="ARP5 actin-related protein 5 homolog"/>
    <property type="match status" value="1"/>
</dbReference>
<proteinExistence type="inferred from homology"/>
<feature type="region of interest" description="Disordered" evidence="5">
    <location>
        <begin position="438"/>
        <end position="466"/>
    </location>
</feature>
<comment type="subcellular location">
    <subcellularLocation>
        <location evidence="1">Nucleus</location>
    </subcellularLocation>
</comment>
<gene>
    <name evidence="6" type="ORF">BDW42DRAFT_124010</name>
</gene>
<dbReference type="FunFam" id="3.90.640.10:FF:000025">
    <property type="entry name" value="Chromatin remodeling complex subunit (Arp5)"/>
    <property type="match status" value="1"/>
</dbReference>
<dbReference type="FunFam" id="3.30.420.40:FF:000058">
    <property type="entry name" value="Putative actin-related protein 5"/>
    <property type="match status" value="1"/>
</dbReference>
<sequence length="755" mass="86895">MTINSVQTLFPGRHSINSTEKNAAKPPPKTYPVREPPFKGYLPPQADGFERSRSNPDSNAIVIDNGSSLVKAGWSFDKDPRFVIPPVMSRYRDRKLNKACQFIGYDAYVDATTRGQLRYAFDPGTSVVGNWDVMEGVLDYLFLKLGVDGADGGVDRPIVMTEPIANLNYPRRMMNEILFECYSAPSVAYGIDSLFSYRYNRGTDGLIVSSSHTSTHVIPVLNNKALLSNCSRLNWGGMNASEYLLKLMKLKYPTFPARLTENQMEGLVREHCYVSTDYDTELSHYLDWTGLEDRDHVIQYPYTEHVVPEKTEEELARIAERKKESGRRLQEQAAKMRLEKLMKKEQELEYWKDLQRGLQSETKKEAKRILDAEDLKDEAHLDRLIRDLERSIKRSRNRDLGIEENEEPQEEMSFPMLDIPDEELDEAGLKEKRHQRLMKSNVEARQRAKAEKEREKARQEEEERLDREKRENNFEEWIEERRVARQNILQKIKERDRMKADLGNRKSLASQMRMKTLANLAADGPKKRRRGGDDDNFGANDEDWGVYRTVATGDQSDDEEEEDLGAVLENVEKELLEHDPEFTENHTLAAQSDWTKSLIHVFLRGPWPFDPESQREAHQLHLNVERIRVPEVVFKPSIAGVDQSGLVEIAADIVNQRFGNPDDQAKLLRDVFFTGGNTLFKNFDERFRNDFRGLLPIDAELSVRRAADPVLDAWKGAAQWASGPELAQSSISRQEYMEKGSEYLKEHDLGNATSW</sequence>
<dbReference type="InterPro" id="IPR004000">
    <property type="entry name" value="Actin"/>
</dbReference>
<dbReference type="Proteomes" id="UP000235023">
    <property type="component" value="Unassembled WGS sequence"/>
</dbReference>
<name>A0A2J5HQW4_9EURO</name>
<dbReference type="Pfam" id="PF00022">
    <property type="entry name" value="Actin"/>
    <property type="match status" value="2"/>
</dbReference>
<dbReference type="Gene3D" id="3.90.640.10">
    <property type="entry name" value="Actin, Chain A, domain 4"/>
    <property type="match status" value="2"/>
</dbReference>
<dbReference type="GO" id="GO:0031011">
    <property type="term" value="C:Ino80 complex"/>
    <property type="evidence" value="ECO:0007669"/>
    <property type="project" value="UniProtKB-ARBA"/>
</dbReference>
<feature type="region of interest" description="Disordered" evidence="5">
    <location>
        <begin position="1"/>
        <end position="37"/>
    </location>
</feature>
<organism evidence="6 7">
    <name type="scientific">Aspergillus taichungensis</name>
    <dbReference type="NCBI Taxonomy" id="482145"/>
    <lineage>
        <taxon>Eukaryota</taxon>
        <taxon>Fungi</taxon>
        <taxon>Dikarya</taxon>
        <taxon>Ascomycota</taxon>
        <taxon>Pezizomycotina</taxon>
        <taxon>Eurotiomycetes</taxon>
        <taxon>Eurotiomycetidae</taxon>
        <taxon>Eurotiales</taxon>
        <taxon>Aspergillaceae</taxon>
        <taxon>Aspergillus</taxon>
        <taxon>Aspergillus subgen. Circumdati</taxon>
    </lineage>
</organism>
<evidence type="ECO:0000256" key="1">
    <source>
        <dbReference type="ARBA" id="ARBA00004123"/>
    </source>
</evidence>
<dbReference type="FunFam" id="3.30.420.40:FF:000139">
    <property type="entry name" value="Chromatin remodeling complex subunit (Arp5)"/>
    <property type="match status" value="1"/>
</dbReference>
<dbReference type="EMBL" id="KZ559557">
    <property type="protein sequence ID" value="PLN79652.1"/>
    <property type="molecule type" value="Genomic_DNA"/>
</dbReference>
<protein>
    <submittedName>
        <fullName evidence="6">Putative chromatin remodeling complex subunit</fullName>
    </submittedName>
</protein>
<dbReference type="Gene3D" id="3.30.420.40">
    <property type="match status" value="4"/>
</dbReference>
<evidence type="ECO:0000256" key="3">
    <source>
        <dbReference type="ARBA" id="ARBA00023242"/>
    </source>
</evidence>
<dbReference type="InterPro" id="IPR043129">
    <property type="entry name" value="ATPase_NBD"/>
</dbReference>
<keyword evidence="3" id="KW-0539">Nucleus</keyword>
<dbReference type="OrthoDB" id="7340501at2759"/>
<dbReference type="FunFam" id="3.30.420.40:FF:000176">
    <property type="entry name" value="Chromatin remodeling complex subunit (Arp5)"/>
    <property type="match status" value="1"/>
</dbReference>
<evidence type="ECO:0000313" key="6">
    <source>
        <dbReference type="EMBL" id="PLN79652.1"/>
    </source>
</evidence>
<dbReference type="SUPFAM" id="SSF53067">
    <property type="entry name" value="Actin-like ATPase domain"/>
    <property type="match status" value="2"/>
</dbReference>
<feature type="compositionally biased region" description="Basic and acidic residues" evidence="5">
    <location>
        <begin position="442"/>
        <end position="466"/>
    </location>
</feature>
<feature type="region of interest" description="Disordered" evidence="5">
    <location>
        <begin position="523"/>
        <end position="542"/>
    </location>
</feature>
<accession>A0A2J5HQW4</accession>
<dbReference type="AlphaFoldDB" id="A0A2J5HQW4"/>
<dbReference type="SMART" id="SM00268">
    <property type="entry name" value="ACTIN"/>
    <property type="match status" value="1"/>
</dbReference>
<keyword evidence="7" id="KW-1185">Reference proteome</keyword>
<evidence type="ECO:0000256" key="2">
    <source>
        <dbReference type="ARBA" id="ARBA00006752"/>
    </source>
</evidence>
<reference evidence="7" key="1">
    <citation type="submission" date="2017-12" db="EMBL/GenBank/DDBJ databases">
        <authorList>
            <consortium name="DOE Joint Genome Institute"/>
            <person name="Mondo S.J."/>
            <person name="Kjaerbolling I."/>
            <person name="Vesth T.C."/>
            <person name="Frisvad J.C."/>
            <person name="Nybo J.L."/>
            <person name="Theobald S."/>
            <person name="Kuo A."/>
            <person name="Bowyer P."/>
            <person name="Matsuda Y."/>
            <person name="Lyhne E.K."/>
            <person name="Kogle M.E."/>
            <person name="Clum A."/>
            <person name="Lipzen A."/>
            <person name="Salamov A."/>
            <person name="Ngan C.Y."/>
            <person name="Daum C."/>
            <person name="Chiniquy J."/>
            <person name="Barry K."/>
            <person name="LaButti K."/>
            <person name="Haridas S."/>
            <person name="Simmons B.A."/>
            <person name="Magnuson J.K."/>
            <person name="Mortensen U.H."/>
            <person name="Larsen T.O."/>
            <person name="Grigoriev I.V."/>
            <person name="Baker S.E."/>
            <person name="Andersen M.R."/>
            <person name="Nordberg H.P."/>
            <person name="Cantor M.N."/>
            <person name="Hua S.X."/>
        </authorList>
    </citation>
    <scope>NUCLEOTIDE SEQUENCE [LARGE SCALE GENOMIC DNA]</scope>
    <source>
        <strain evidence="7">IBT 19404</strain>
    </source>
</reference>